<evidence type="ECO:0000256" key="5">
    <source>
        <dbReference type="PROSITE-ProRule" id="PRU00221"/>
    </source>
</evidence>
<keyword evidence="11" id="KW-1185">Reference proteome</keyword>
<dbReference type="Gene3D" id="2.130.10.10">
    <property type="entry name" value="YVTN repeat-like/Quinoprotein amine dehydrogenase"/>
    <property type="match status" value="2"/>
</dbReference>
<feature type="compositionally biased region" description="Basic and acidic residues" evidence="7">
    <location>
        <begin position="290"/>
        <end position="318"/>
    </location>
</feature>
<evidence type="ECO:0008006" key="12">
    <source>
        <dbReference type="Google" id="ProtNLM"/>
    </source>
</evidence>
<dbReference type="PROSITE" id="PS50294">
    <property type="entry name" value="WD_REPEATS_REGION"/>
    <property type="match status" value="2"/>
</dbReference>
<keyword evidence="3" id="KW-0677">Repeat</keyword>
<dbReference type="CDD" id="cd00200">
    <property type="entry name" value="WD40"/>
    <property type="match status" value="1"/>
</dbReference>
<feature type="compositionally biased region" description="Basic and acidic residues" evidence="7">
    <location>
        <begin position="410"/>
        <end position="436"/>
    </location>
</feature>
<evidence type="ECO:0000256" key="3">
    <source>
        <dbReference type="ARBA" id="ARBA00022737"/>
    </source>
</evidence>
<dbReference type="InterPro" id="IPR007111">
    <property type="entry name" value="NACHT_NTPase"/>
</dbReference>
<feature type="region of interest" description="Disordered" evidence="7">
    <location>
        <begin position="27"/>
        <end position="250"/>
    </location>
</feature>
<dbReference type="SUPFAM" id="SSF52540">
    <property type="entry name" value="P-loop containing nucleoside triphosphate hydrolases"/>
    <property type="match status" value="1"/>
</dbReference>
<keyword evidence="2 5" id="KW-0853">WD repeat</keyword>
<sequence>MGEFEELRKVGTKNSRVIELELQKKQQQIDYEAKQRRKEEEAARRRKEEETRRILQRDLERKKAEEDRRLRENAIQLKAKERAREREKEAEREKEYQEKVRKQQARAAAGGGGGSSSGNGPTYSRSKHVYSGTSSGSRSYEASKPAPKKQDYSFDQLQKIAANGGRTNGSDDRGRNGDRNGDRHDDRSSSSYSTSRLAAAEKLKVNRGFSPERPLSMAQSYNGTQIAKKPPVKRNMAPKPMFPNMRIPTSNVNHVRDAGLKAIRDGPIALGTTKRDRRTYEEVSAQLRDSSSHKEERDRKMRALEEERQRKAQQREKAIQAAKLSRALMGDDAQETDRLRKEAIGGRGGSRSRSRSPAPSSRRRSRSRSPPRKRRSVSPPVKKRSYSPEYRKRSPSPRRKRSVSPVKRKSMPDKDRVRDRDREYERDRDRDRDRAGPNKSKFGNGSSSASKRRVSRSPSPRPTKKRSRGPFDDEEDFSVSSVIGSLFGTRYRSRAVNEDLSDDDMEARPDEVFREEARSARIAKKEDEMEAELERQQAEKARKRKMELSIMNDNPFDHLNQTAPVSDTQHIRKSNPIRNDLGVSSPKSKAMTKSLTQSLTSKAPAQELRTPSMVFQVNNDCDTSQPSSDMSNKAPPLATDQNPPSMDFFPQNLPNLVFRTELPALQDRVERTEQLVYCNRLLLRRWLASLAESTVEREIDNPAQALQSQVLDKAECQWLAMMEGEPMVRYRLRWLVARMVHEFVNNCNKDSTEIAEIVSLGPVLPKELFRKLLSSFIKEVEDCLVLNVELLQGLVQLVQSASSDYLNSDDLILSMLRTRLQGAHRQSSEHSYHLTLAVSHILDVMADHKVKDLGRVLKHELLSGVLSGLQDSSDPFLMYQTCYAFQALQYVPDNGSPLQAIRRHSIDAVDGSVKVSGKVKLDVDSALERLGKLQEAFSSTVEKVTSTYKTGQLRDLKQLIYEAPCRRDPLFQFGICQLLGEIAVDPFWAIESRQQAVSFLSSLCEDDTDWCRDESILAIITKLGSITDRAVSVAARTVLQDLKEDQAALVQRPYPLMAHLPISGTSPVLAKIQKIPYLEPELYKFRLQRLQEAKQPVLIPPMGKVSLKASDDDVFPLTEKVQEFLNSERQVMLILGDSGSGKSTFNKHLESDLLHSYINGGPIPLFINLPAIDRPDKELITKHLKTYNFSEVQIQEMKDFRQFVVICDGYDESQLTVNLHTSNLFNRPGQWNVKMIISCRTQYLSQDYRGRFVPQGSGHYNRPAFDLFQEAVIAPFSKDQIEDYVDQYVLLQPRTWTTQDYMHKLTTIPNLLDLVSNPFLLTLALEALPGIIEGKRDVATITITRVQLYDTFVNHWIDVNKRRLENNTLSVQDRDILEQLLEAGYKTMALDFVTRLASEIFDKQDGHPIVQYVHLKDENTWRVAFFGLDPKVRLLRESAPLSRTGTQYRFIHRSMLEYFFSRSFYNPSTHNDGNEAECHELQPETDSSEIRPLDADSLLFKRDLLKEPSVIQFLCERVKQNPGFQAQLLAVIHKSKIAASVTTAATNAITILVRAGVSFNGADLRGIRIPGADLSNGWFDAAQLQGADLRDVNFSRSWLRKVDFSGAQMEAVRFGELPFLEGSNFAFCCAYSPDGARMAFGLSFAGVTLFDTSSWTKTNEWYTSDFQIACLAFSPDSRRLVLGNMHGKVEILDMSDTTLLSLIGHVGNITCVVFSPCGTQVASASGHEAVRLWNSETGECLFVMEGHSEIVAYSPSGHQLVTGDGDGTFRFWDPATGEPFATQISTGDRQRCLAWSPDGRHIASSIPGGGVRLWNAENGNPGLIFRGHSAAVTGVAFSPDGQLLASSSEDGTVRLWDASTTNLLSVYYGHYGAVWSVTFSPDGQQ</sequence>
<feature type="compositionally biased region" description="Basic residues" evidence="7">
    <location>
        <begin position="361"/>
        <end position="385"/>
    </location>
</feature>
<dbReference type="Proteomes" id="UP000823405">
    <property type="component" value="Unassembled WGS sequence"/>
</dbReference>
<dbReference type="InterPro" id="IPR001646">
    <property type="entry name" value="5peptide_repeat"/>
</dbReference>
<dbReference type="SMART" id="SM00784">
    <property type="entry name" value="SPT2"/>
    <property type="match status" value="1"/>
</dbReference>
<accession>A0A9P6QXC8</accession>
<dbReference type="PANTHER" id="PTHR19879:SF9">
    <property type="entry name" value="TRANSCRIPTION INITIATION FACTOR TFIID SUBUNIT 5"/>
    <property type="match status" value="1"/>
</dbReference>
<dbReference type="SMART" id="SM00320">
    <property type="entry name" value="WD40"/>
    <property type="match status" value="5"/>
</dbReference>
<keyword evidence="4 6" id="KW-0175">Coiled coil</keyword>
<dbReference type="EMBL" id="JAAAIN010001773">
    <property type="protein sequence ID" value="KAG0300314.1"/>
    <property type="molecule type" value="Genomic_DNA"/>
</dbReference>
<reference evidence="10" key="1">
    <citation type="journal article" date="2020" name="Fungal Divers.">
        <title>Resolving the Mortierellaceae phylogeny through synthesis of multi-gene phylogenetics and phylogenomics.</title>
        <authorList>
            <person name="Vandepol N."/>
            <person name="Liber J."/>
            <person name="Desiro A."/>
            <person name="Na H."/>
            <person name="Kennedy M."/>
            <person name="Barry K."/>
            <person name="Grigoriev I.V."/>
            <person name="Miller A.N."/>
            <person name="O'Donnell K."/>
            <person name="Stajich J.E."/>
            <person name="Bonito G."/>
        </authorList>
    </citation>
    <scope>NUCLEOTIDE SEQUENCE</scope>
    <source>
        <strain evidence="10">NVP60</strain>
    </source>
</reference>
<comment type="caution">
    <text evidence="10">The sequence shown here is derived from an EMBL/GenBank/DDBJ whole genome shotgun (WGS) entry which is preliminary data.</text>
</comment>
<comment type="similarity">
    <text evidence="1">Belongs to the SPT2 family.</text>
</comment>
<dbReference type="InterPro" id="IPR001680">
    <property type="entry name" value="WD40_rpt"/>
</dbReference>
<feature type="compositionally biased region" description="Basic and acidic residues" evidence="7">
    <location>
        <begin position="169"/>
        <end position="188"/>
    </location>
</feature>
<feature type="compositionally biased region" description="Basic and acidic residues" evidence="7">
    <location>
        <begin position="31"/>
        <end position="101"/>
    </location>
</feature>
<feature type="non-terminal residue" evidence="10">
    <location>
        <position position="1885"/>
    </location>
</feature>
<dbReference type="PROSITE" id="PS00678">
    <property type="entry name" value="WD_REPEATS_1"/>
    <property type="match status" value="1"/>
</dbReference>
<feature type="region of interest" description="Disordered" evidence="7">
    <location>
        <begin position="269"/>
        <end position="476"/>
    </location>
</feature>
<evidence type="ECO:0000259" key="8">
    <source>
        <dbReference type="Pfam" id="PF05729"/>
    </source>
</evidence>
<dbReference type="InterPro" id="IPR013256">
    <property type="entry name" value="Chromatin_SPT2"/>
</dbReference>
<evidence type="ECO:0000256" key="2">
    <source>
        <dbReference type="ARBA" id="ARBA00022574"/>
    </source>
</evidence>
<evidence type="ECO:0000256" key="7">
    <source>
        <dbReference type="SAM" id="MobiDB-lite"/>
    </source>
</evidence>
<feature type="repeat" description="WD" evidence="5">
    <location>
        <begin position="1825"/>
        <end position="1866"/>
    </location>
</feature>
<dbReference type="SUPFAM" id="SSF141571">
    <property type="entry name" value="Pentapeptide repeat-like"/>
    <property type="match status" value="1"/>
</dbReference>
<dbReference type="InterPro" id="IPR056251">
    <property type="entry name" value="Arm_rpt_dom"/>
</dbReference>
<dbReference type="PROSITE" id="PS50082">
    <property type="entry name" value="WD_REPEATS_2"/>
    <property type="match status" value="3"/>
</dbReference>
<protein>
    <recommendedName>
        <fullName evidence="12">WD40 repeat-like protein</fullName>
    </recommendedName>
</protein>
<feature type="domain" description="NACHT" evidence="8">
    <location>
        <begin position="1131"/>
        <end position="1288"/>
    </location>
</feature>
<feature type="repeat" description="WD" evidence="5">
    <location>
        <begin position="1702"/>
        <end position="1743"/>
    </location>
</feature>
<name>A0A9P6QXC8_9FUNG</name>
<feature type="repeat" description="WD" evidence="5">
    <location>
        <begin position="1751"/>
        <end position="1782"/>
    </location>
</feature>
<dbReference type="SUPFAM" id="SSF50978">
    <property type="entry name" value="WD40 repeat-like"/>
    <property type="match status" value="1"/>
</dbReference>
<gene>
    <name evidence="10" type="ORF">BGZ97_003297</name>
</gene>
<evidence type="ECO:0000256" key="6">
    <source>
        <dbReference type="SAM" id="Coils"/>
    </source>
</evidence>
<dbReference type="Pfam" id="PF23948">
    <property type="entry name" value="ARM_5"/>
    <property type="match status" value="1"/>
</dbReference>
<dbReference type="InterPro" id="IPR036322">
    <property type="entry name" value="WD40_repeat_dom_sf"/>
</dbReference>
<proteinExistence type="inferred from homology"/>
<dbReference type="InterPro" id="IPR015943">
    <property type="entry name" value="WD40/YVTN_repeat-like_dom_sf"/>
</dbReference>
<evidence type="ECO:0000256" key="4">
    <source>
        <dbReference type="ARBA" id="ARBA00023054"/>
    </source>
</evidence>
<evidence type="ECO:0000256" key="1">
    <source>
        <dbReference type="ARBA" id="ARBA00006461"/>
    </source>
</evidence>
<feature type="compositionally biased region" description="Polar residues" evidence="7">
    <location>
        <begin position="131"/>
        <end position="140"/>
    </location>
</feature>
<dbReference type="Gene3D" id="3.40.50.300">
    <property type="entry name" value="P-loop containing nucleotide triphosphate hydrolases"/>
    <property type="match status" value="1"/>
</dbReference>
<dbReference type="InterPro" id="IPR025662">
    <property type="entry name" value="Sigma_54_int_dom_ATP-bd_1"/>
</dbReference>
<dbReference type="Pfam" id="PF05729">
    <property type="entry name" value="NACHT"/>
    <property type="match status" value="1"/>
</dbReference>
<dbReference type="Pfam" id="PF08243">
    <property type="entry name" value="SPT2"/>
    <property type="match status" value="1"/>
</dbReference>
<feature type="domain" description="Arm-like repeat" evidence="9">
    <location>
        <begin position="729"/>
        <end position="948"/>
    </location>
</feature>
<dbReference type="OrthoDB" id="2440407at2759"/>
<dbReference type="InterPro" id="IPR027417">
    <property type="entry name" value="P-loop_NTPase"/>
</dbReference>
<feature type="coiled-coil region" evidence="6">
    <location>
        <begin position="519"/>
        <end position="546"/>
    </location>
</feature>
<dbReference type="Pfam" id="PF00805">
    <property type="entry name" value="Pentapeptide"/>
    <property type="match status" value="1"/>
</dbReference>
<dbReference type="Gene3D" id="2.160.20.80">
    <property type="entry name" value="E3 ubiquitin-protein ligase SopA"/>
    <property type="match status" value="1"/>
</dbReference>
<feature type="compositionally biased region" description="Basic residues" evidence="7">
    <location>
        <begin position="393"/>
        <end position="409"/>
    </location>
</feature>
<organism evidence="10 11">
    <name type="scientific">Linnemannia gamsii</name>
    <dbReference type="NCBI Taxonomy" id="64522"/>
    <lineage>
        <taxon>Eukaryota</taxon>
        <taxon>Fungi</taxon>
        <taxon>Fungi incertae sedis</taxon>
        <taxon>Mucoromycota</taxon>
        <taxon>Mortierellomycotina</taxon>
        <taxon>Mortierellomycetes</taxon>
        <taxon>Mortierellales</taxon>
        <taxon>Mortierellaceae</taxon>
        <taxon>Linnemannia</taxon>
    </lineage>
</organism>
<dbReference type="PANTHER" id="PTHR19879">
    <property type="entry name" value="TRANSCRIPTION INITIATION FACTOR TFIID"/>
    <property type="match status" value="1"/>
</dbReference>
<evidence type="ECO:0000313" key="11">
    <source>
        <dbReference type="Proteomes" id="UP000823405"/>
    </source>
</evidence>
<evidence type="ECO:0000259" key="9">
    <source>
        <dbReference type="Pfam" id="PF23948"/>
    </source>
</evidence>
<dbReference type="Pfam" id="PF00400">
    <property type="entry name" value="WD40"/>
    <property type="match status" value="4"/>
</dbReference>
<evidence type="ECO:0000313" key="10">
    <source>
        <dbReference type="EMBL" id="KAG0300314.1"/>
    </source>
</evidence>
<feature type="compositionally biased region" description="Basic and acidic residues" evidence="7">
    <location>
        <begin position="335"/>
        <end position="344"/>
    </location>
</feature>
<dbReference type="InterPro" id="IPR019775">
    <property type="entry name" value="WD40_repeat_CS"/>
</dbReference>
<dbReference type="PROSITE" id="PS00675">
    <property type="entry name" value="SIGMA54_INTERACT_1"/>
    <property type="match status" value="1"/>
</dbReference>